<reference evidence="3 4" key="1">
    <citation type="submission" date="2020-09" db="EMBL/GenBank/DDBJ databases">
        <title>Novel species in genus Gordonia.</title>
        <authorList>
            <person name="Zhang G."/>
        </authorList>
    </citation>
    <scope>NUCLEOTIDE SEQUENCE [LARGE SCALE GENOMIC DNA]</scope>
    <source>
        <strain evidence="3 4">ON-33</strain>
    </source>
</reference>
<feature type="region of interest" description="Disordered" evidence="1">
    <location>
        <begin position="608"/>
        <end position="627"/>
    </location>
</feature>
<dbReference type="InterPro" id="IPR003593">
    <property type="entry name" value="AAA+_ATPase"/>
</dbReference>
<comment type="caution">
    <text evidence="3">The sequence shown here is derived from an EMBL/GenBank/DDBJ whole genome shotgun (WGS) entry which is preliminary data.</text>
</comment>
<protein>
    <submittedName>
        <fullName evidence="3">DUF87 domain-containing protein</fullName>
    </submittedName>
</protein>
<evidence type="ECO:0000256" key="1">
    <source>
        <dbReference type="SAM" id="MobiDB-lite"/>
    </source>
</evidence>
<dbReference type="PANTHER" id="PTHR30121:SF6">
    <property type="entry name" value="SLR6007 PROTEIN"/>
    <property type="match status" value="1"/>
</dbReference>
<evidence type="ECO:0000259" key="2">
    <source>
        <dbReference type="SMART" id="SM00382"/>
    </source>
</evidence>
<feature type="region of interest" description="Disordered" evidence="1">
    <location>
        <begin position="658"/>
        <end position="683"/>
    </location>
</feature>
<feature type="domain" description="AAA+ ATPase" evidence="2">
    <location>
        <begin position="701"/>
        <end position="1021"/>
    </location>
</feature>
<dbReference type="EMBL" id="JACWMS010000001">
    <property type="protein sequence ID" value="MBD1318760.1"/>
    <property type="molecule type" value="Genomic_DNA"/>
</dbReference>
<keyword evidence="4" id="KW-1185">Reference proteome</keyword>
<organism evidence="3 4">
    <name type="scientific">Gordonia hankookensis</name>
    <dbReference type="NCBI Taxonomy" id="589403"/>
    <lineage>
        <taxon>Bacteria</taxon>
        <taxon>Bacillati</taxon>
        <taxon>Actinomycetota</taxon>
        <taxon>Actinomycetes</taxon>
        <taxon>Mycobacteriales</taxon>
        <taxon>Gordoniaceae</taxon>
        <taxon>Gordonia</taxon>
    </lineage>
</organism>
<proteinExistence type="predicted"/>
<dbReference type="SUPFAM" id="SSF52540">
    <property type="entry name" value="P-loop containing nucleoside triphosphate hydrolases"/>
    <property type="match status" value="2"/>
</dbReference>
<dbReference type="SMART" id="SM00382">
    <property type="entry name" value="AAA"/>
    <property type="match status" value="2"/>
</dbReference>
<dbReference type="RefSeq" id="WP_190265805.1">
    <property type="nucleotide sequence ID" value="NZ_BAABAD010000003.1"/>
</dbReference>
<evidence type="ECO:0000313" key="3">
    <source>
        <dbReference type="EMBL" id="MBD1318760.1"/>
    </source>
</evidence>
<dbReference type="InterPro" id="IPR051162">
    <property type="entry name" value="T4SS_component"/>
</dbReference>
<dbReference type="Gene3D" id="3.40.50.300">
    <property type="entry name" value="P-loop containing nucleotide triphosphate hydrolases"/>
    <property type="match status" value="2"/>
</dbReference>
<dbReference type="Pfam" id="PF01935">
    <property type="entry name" value="DUF87"/>
    <property type="match status" value="1"/>
</dbReference>
<accession>A0ABR7W7G5</accession>
<dbReference type="InterPro" id="IPR027417">
    <property type="entry name" value="P-loop_NTPase"/>
</dbReference>
<feature type="compositionally biased region" description="Polar residues" evidence="1">
    <location>
        <begin position="667"/>
        <end position="678"/>
    </location>
</feature>
<dbReference type="PANTHER" id="PTHR30121">
    <property type="entry name" value="UNCHARACTERIZED PROTEIN YJGR-RELATED"/>
    <property type="match status" value="1"/>
</dbReference>
<feature type="domain" description="AAA+ ATPase" evidence="2">
    <location>
        <begin position="57"/>
        <end position="377"/>
    </location>
</feature>
<name>A0ABR7W7G5_9ACTN</name>
<gene>
    <name evidence="3" type="ORF">IDF66_04125</name>
</gene>
<sequence length="1088" mass="117212">MDEPTRQALESIRLDWAATPDDVWGSQAPLHVRGLHEPTVDEIIRAFDDARRSSGASPLGVAVRGPAGAGKTHLLGQVRERVQAAGGYFFLVKLLDGEDFWRSVLVAMLEDLSRPTPTHRSQLAQLLDQLGRDTGVAAADLDAVTGTTEVTPEILDRFITSVYTKHSRHRRRSQHILRALVLTEADDFATKDLGEAFLHLDVDDGQELAVWGIRNARLGYHEIVENISRIIAFDNASVLAIDQIDTLIEAAKSENRHDENAVEKVAHGLMSIRETMSRTAAVVSCITAAWDYLENRVMASATDRFRQPPNLQRPSTADFGRALLAKRFAPCFAEVGFRPPYPTWPVTDRALVASVDFTPRELMRTADRHIGACLRADTFTEMTSLTADQQPEYTSQSDENPALAQLDRRFDELLDATDPAPAVAPQSEDRVVPPLLQAGLASWIEALGDAGTAFKQDPKPSPKAVLHGRIRRILDPDTDAEQSWAFRGLSATHHRAVQARLANATTAAGLSLGTAARALIVLRREPWPSGARTQEMVAEFEQRGGRVISWTDEDIRVLSALARIRSERSEFLTEWIARRNPAARVGFIKEILEPAVDAAPPTLDVVPTPTAAVRPDGPRGWTAPESSRPVDRYAVPALSEIAQNVVLGAFSTVKSSAPEVSGETGAGVTQQTRATSPDGTAIPLGTVVGDGRPVHIGLEALRKHTAIFAGSGSGKTVLIRRIVEEAALQGVSSIVLDVNNDLARLGTAWPQGTRDWHTGDERKAADYLAGTEVVVFTPGRSNGRPLSFRPLPDFAGVLDDPDEFTAAVESAAAGLIPRAMVAGKTAKSVQSRAVLHDALRYFGRQGGGAIADFIDVLADLPDDVSGLMNARKFAGEIAENLKAARANDPMFGGHGVPADPGLLLTPSPGFRARVSVINLAALSSDDKRNNFVNELQMALFAWIKKNPAAQLPLGGLFVMDEAQNYAPSDRTTPCSQSTLALVSQARKYGLGLVFATQAPKGLDNKIPGNASTQFFGLLNSPAQISAAQAIAKTKGSVIPDVGRLSTGVFYTALDGGVFAKTQTPLCLSYHPKSPPTEDEVVAIARGDR</sequence>
<dbReference type="Proteomes" id="UP000602395">
    <property type="component" value="Unassembled WGS sequence"/>
</dbReference>
<dbReference type="InterPro" id="IPR002789">
    <property type="entry name" value="HerA_central"/>
</dbReference>
<evidence type="ECO:0000313" key="4">
    <source>
        <dbReference type="Proteomes" id="UP000602395"/>
    </source>
</evidence>